<sequence>MDATQYIASQQESSAKTYSGDAAGGDTTPDLRYMQTYYRIQSDGNGDNNHLVGDTWIAAVYVDGAPAGFTSVTLDPKTRKAEPYMSSPDKAVARYLETTYRDGGRFAELYRAPIGYFMFKDGMVTPLGDSSATYIKTTVSEQEFFDAVNRIVMKDVADAKTDDPLAAGGGGSTADGSAEAVMERRAVDGSESALMAVFVCLLIAIIPMLTLAWKRHHDGSVG</sequence>
<feature type="transmembrane region" description="Helical" evidence="2">
    <location>
        <begin position="192"/>
        <end position="213"/>
    </location>
</feature>
<organism evidence="3 4">
    <name type="scientific">Bifidobacterium miconis</name>
    <dbReference type="NCBI Taxonomy" id="2834435"/>
    <lineage>
        <taxon>Bacteria</taxon>
        <taxon>Bacillati</taxon>
        <taxon>Actinomycetota</taxon>
        <taxon>Actinomycetes</taxon>
        <taxon>Bifidobacteriales</taxon>
        <taxon>Bifidobacteriaceae</taxon>
        <taxon>Bifidobacterium</taxon>
    </lineage>
</organism>
<evidence type="ECO:0000313" key="3">
    <source>
        <dbReference type="EMBL" id="MBW3093696.1"/>
    </source>
</evidence>
<reference evidence="3 4" key="1">
    <citation type="submission" date="2021-05" db="EMBL/GenBank/DDBJ databases">
        <title>Phylogenetic classification of ten novel species belonging to the genus Bifidobacterium comprising B. colchicus sp. nov., B. abeli sp. nov., B. bicoloris sp. nov., B. guerezis sp. nov., B. rosaliae sp. nov., B. santillanensis sp. nov., B. argentati sp. nov., B. amazzoni sp. nov., B. pluviali sp. nov., and B. pinnaculum sp. nov.</title>
        <authorList>
            <person name="Lugli G.A."/>
            <person name="Ruiz Garcia L."/>
            <person name="Margolles A."/>
            <person name="Ventura M."/>
        </authorList>
    </citation>
    <scope>NUCLEOTIDE SEQUENCE [LARGE SCALE GENOMIC DNA]</scope>
    <source>
        <strain evidence="3 4">82T10</strain>
    </source>
</reference>
<feature type="compositionally biased region" description="Polar residues" evidence="1">
    <location>
        <begin position="1"/>
        <end position="17"/>
    </location>
</feature>
<accession>A0ABS6WKG0</accession>
<dbReference type="Proteomes" id="UP000700815">
    <property type="component" value="Unassembled WGS sequence"/>
</dbReference>
<protein>
    <submittedName>
        <fullName evidence="3">Uncharacterized protein</fullName>
    </submittedName>
</protein>
<keyword evidence="4" id="KW-1185">Reference proteome</keyword>
<evidence type="ECO:0000256" key="1">
    <source>
        <dbReference type="SAM" id="MobiDB-lite"/>
    </source>
</evidence>
<keyword evidence="2" id="KW-0812">Transmembrane</keyword>
<gene>
    <name evidence="3" type="ORF">KIH79_12380</name>
</gene>
<evidence type="ECO:0000313" key="4">
    <source>
        <dbReference type="Proteomes" id="UP000700815"/>
    </source>
</evidence>
<dbReference type="EMBL" id="JAHBBH010000065">
    <property type="protein sequence ID" value="MBW3093696.1"/>
    <property type="molecule type" value="Genomic_DNA"/>
</dbReference>
<evidence type="ECO:0000256" key="2">
    <source>
        <dbReference type="SAM" id="Phobius"/>
    </source>
</evidence>
<name>A0ABS6WKG0_9BIFI</name>
<comment type="caution">
    <text evidence="3">The sequence shown here is derived from an EMBL/GenBank/DDBJ whole genome shotgun (WGS) entry which is preliminary data.</text>
</comment>
<keyword evidence="2" id="KW-0472">Membrane</keyword>
<keyword evidence="2" id="KW-1133">Transmembrane helix</keyword>
<feature type="region of interest" description="Disordered" evidence="1">
    <location>
        <begin position="1"/>
        <end position="27"/>
    </location>
</feature>
<proteinExistence type="predicted"/>